<evidence type="ECO:0000256" key="1">
    <source>
        <dbReference type="SAM" id="SignalP"/>
    </source>
</evidence>
<dbReference type="Proteomes" id="UP000614601">
    <property type="component" value="Unassembled WGS sequence"/>
</dbReference>
<dbReference type="EMBL" id="CAJFDH010000003">
    <property type="protein sequence ID" value="CAD5213947.1"/>
    <property type="molecule type" value="Genomic_DNA"/>
</dbReference>
<evidence type="ECO:0000313" key="3">
    <source>
        <dbReference type="Proteomes" id="UP000614601"/>
    </source>
</evidence>
<keyword evidence="3" id="KW-1185">Reference proteome</keyword>
<accession>A0A811KEM6</accession>
<organism evidence="2 3">
    <name type="scientific">Bursaphelenchus okinawaensis</name>
    <dbReference type="NCBI Taxonomy" id="465554"/>
    <lineage>
        <taxon>Eukaryota</taxon>
        <taxon>Metazoa</taxon>
        <taxon>Ecdysozoa</taxon>
        <taxon>Nematoda</taxon>
        <taxon>Chromadorea</taxon>
        <taxon>Rhabditida</taxon>
        <taxon>Tylenchina</taxon>
        <taxon>Tylenchomorpha</taxon>
        <taxon>Aphelenchoidea</taxon>
        <taxon>Aphelenchoididae</taxon>
        <taxon>Bursaphelenchus</taxon>
    </lineage>
</organism>
<evidence type="ECO:0000313" key="2">
    <source>
        <dbReference type="EMBL" id="CAD5213947.1"/>
    </source>
</evidence>
<gene>
    <name evidence="2" type="ORF">BOKJ2_LOCUS5347</name>
</gene>
<feature type="chain" id="PRO_5036220974" evidence="1">
    <location>
        <begin position="20"/>
        <end position="69"/>
    </location>
</feature>
<feature type="signal peptide" evidence="1">
    <location>
        <begin position="1"/>
        <end position="19"/>
    </location>
</feature>
<dbReference type="EMBL" id="CAJFCW020000003">
    <property type="protein sequence ID" value="CAG9101813.1"/>
    <property type="molecule type" value="Genomic_DNA"/>
</dbReference>
<keyword evidence="1" id="KW-0732">Signal</keyword>
<comment type="caution">
    <text evidence="2">The sequence shown here is derived from an EMBL/GenBank/DDBJ whole genome shotgun (WGS) entry which is preliminary data.</text>
</comment>
<sequence>MKLFLTLLIVLQIVALISAKPRLGSSKMQSCKKDSDCEEIGGCAAIDVKTICKKPNKGDVSGYCFCADD</sequence>
<protein>
    <submittedName>
        <fullName evidence="2">Uncharacterized protein</fullName>
    </submittedName>
</protein>
<reference evidence="2" key="1">
    <citation type="submission" date="2020-09" db="EMBL/GenBank/DDBJ databases">
        <authorList>
            <person name="Kikuchi T."/>
        </authorList>
    </citation>
    <scope>NUCLEOTIDE SEQUENCE</scope>
    <source>
        <strain evidence="2">SH1</strain>
    </source>
</reference>
<dbReference type="AlphaFoldDB" id="A0A811KEM6"/>
<name>A0A811KEM6_9BILA</name>
<dbReference type="Proteomes" id="UP000783686">
    <property type="component" value="Unassembled WGS sequence"/>
</dbReference>
<proteinExistence type="predicted"/>